<reference evidence="1 2" key="1">
    <citation type="submission" date="2024-07" db="EMBL/GenBank/DDBJ databases">
        <authorList>
            <person name="Dulla G.F.J."/>
            <person name="Delorm J.G."/>
        </authorList>
    </citation>
    <scope>NUCLEOTIDE SEQUENCE [LARGE SCALE GENOMIC DNA]</scope>
    <source>
        <strain evidence="1 2">JGD 233</strain>
    </source>
</reference>
<organism evidence="1 2">
    <name type="scientific">Erwinia papayae</name>
    <dbReference type="NCBI Taxonomy" id="206499"/>
    <lineage>
        <taxon>Bacteria</taxon>
        <taxon>Pseudomonadati</taxon>
        <taxon>Pseudomonadota</taxon>
        <taxon>Gammaproteobacteria</taxon>
        <taxon>Enterobacterales</taxon>
        <taxon>Erwiniaceae</taxon>
        <taxon>Erwinia</taxon>
    </lineage>
</organism>
<evidence type="ECO:0000313" key="2">
    <source>
        <dbReference type="Proteomes" id="UP001554567"/>
    </source>
</evidence>
<protein>
    <submittedName>
        <fullName evidence="1">Uncharacterized protein</fullName>
    </submittedName>
</protein>
<comment type="caution">
    <text evidence="1">The sequence shown here is derived from an EMBL/GenBank/DDBJ whole genome shotgun (WGS) entry which is preliminary data.</text>
</comment>
<accession>A0ABV3N2J2</accession>
<dbReference type="Proteomes" id="UP001554567">
    <property type="component" value="Unassembled WGS sequence"/>
</dbReference>
<proteinExistence type="predicted"/>
<sequence length="129" mass="14737">MIQPPLSFNLCRLNHRETSRQATVFLYFINGQTGGDESESRCCAVIVTQMLSGRCRSNEMLSHLLFLNKTQVCVFNVNGYVLPGHAGYKKITDAINKRRLRIFCRGHILPHRQAGRQALKPARRNFFAD</sequence>
<dbReference type="RefSeq" id="WP_367167705.1">
    <property type="nucleotide sequence ID" value="NZ_JBFKZN010000006.1"/>
</dbReference>
<evidence type="ECO:0000313" key="1">
    <source>
        <dbReference type="EMBL" id="MEW5290033.1"/>
    </source>
</evidence>
<gene>
    <name evidence="1" type="ORF">ABW286_12710</name>
</gene>
<dbReference type="EMBL" id="JBFKZN010000006">
    <property type="protein sequence ID" value="MEW5290033.1"/>
    <property type="molecule type" value="Genomic_DNA"/>
</dbReference>
<name>A0ABV3N2J2_9GAMM</name>
<keyword evidence="2" id="KW-1185">Reference proteome</keyword>